<dbReference type="InterPro" id="IPR006629">
    <property type="entry name" value="LITAF"/>
</dbReference>
<feature type="compositionally biased region" description="Basic and acidic residues" evidence="1">
    <location>
        <begin position="98"/>
        <end position="113"/>
    </location>
</feature>
<protein>
    <recommendedName>
        <fullName evidence="2">LITAF domain-containing protein</fullName>
    </recommendedName>
</protein>
<gene>
    <name evidence="3" type="ORF">ATNIH1004_003087</name>
</gene>
<accession>A0A5M9MTF5</accession>
<dbReference type="RefSeq" id="XP_033429762.1">
    <property type="nucleotide sequence ID" value="XM_033567767.1"/>
</dbReference>
<dbReference type="AlphaFoldDB" id="A0A5M9MTF5"/>
<evidence type="ECO:0000313" key="3">
    <source>
        <dbReference type="EMBL" id="KAA8650401.1"/>
    </source>
</evidence>
<feature type="region of interest" description="Disordered" evidence="1">
    <location>
        <begin position="1"/>
        <end position="68"/>
    </location>
</feature>
<dbReference type="GeneID" id="54325789"/>
<sequence>MSNNEKVHSTPAPAYEQHQEFHELTPTQPPTAYMQPPMQPPAQNQGVQPGTAHPSGYNTSSPLHALQRAPAPVDCPVCGQREMTRVEAESGKTTQMDGEPREKARCGSPEKSRSINLNFDVGIEPYKKYWYADMIAEKR</sequence>
<dbReference type="OrthoDB" id="5599753at2759"/>
<dbReference type="EMBL" id="QUQM01000001">
    <property type="protein sequence ID" value="KAA8650401.1"/>
    <property type="molecule type" value="Genomic_DNA"/>
</dbReference>
<evidence type="ECO:0000313" key="4">
    <source>
        <dbReference type="Proteomes" id="UP000324241"/>
    </source>
</evidence>
<feature type="region of interest" description="Disordered" evidence="1">
    <location>
        <begin position="85"/>
        <end position="113"/>
    </location>
</feature>
<dbReference type="Pfam" id="PF10601">
    <property type="entry name" value="zf-LITAF-like"/>
    <property type="match status" value="1"/>
</dbReference>
<proteinExistence type="predicted"/>
<evidence type="ECO:0000256" key="1">
    <source>
        <dbReference type="SAM" id="MobiDB-lite"/>
    </source>
</evidence>
<comment type="caution">
    <text evidence="3">The sequence shown here is derived from an EMBL/GenBank/DDBJ whole genome shotgun (WGS) entry which is preliminary data.</text>
</comment>
<name>A0A5M9MTF5_9EURO</name>
<dbReference type="Proteomes" id="UP000324241">
    <property type="component" value="Unassembled WGS sequence"/>
</dbReference>
<feature type="domain" description="LITAF" evidence="2">
    <location>
        <begin position="69"/>
        <end position="95"/>
    </location>
</feature>
<reference evidence="3 4" key="1">
    <citation type="submission" date="2019-08" db="EMBL/GenBank/DDBJ databases">
        <title>The genome sequence of a newly discovered highly antifungal drug resistant Aspergillus species, Aspergillus tanneri NIH 1004.</title>
        <authorList>
            <person name="Mounaud S."/>
            <person name="Singh I."/>
            <person name="Joardar V."/>
            <person name="Pakala S."/>
            <person name="Pakala S."/>
            <person name="Venepally P."/>
            <person name="Chung J.K."/>
            <person name="Losada L."/>
            <person name="Nierman W.C."/>
        </authorList>
    </citation>
    <scope>NUCLEOTIDE SEQUENCE [LARGE SCALE GENOMIC DNA]</scope>
    <source>
        <strain evidence="3 4">NIH1004</strain>
    </source>
</reference>
<organism evidence="3 4">
    <name type="scientific">Aspergillus tanneri</name>
    <dbReference type="NCBI Taxonomy" id="1220188"/>
    <lineage>
        <taxon>Eukaryota</taxon>
        <taxon>Fungi</taxon>
        <taxon>Dikarya</taxon>
        <taxon>Ascomycota</taxon>
        <taxon>Pezizomycotina</taxon>
        <taxon>Eurotiomycetes</taxon>
        <taxon>Eurotiomycetidae</taxon>
        <taxon>Eurotiales</taxon>
        <taxon>Aspergillaceae</taxon>
        <taxon>Aspergillus</taxon>
        <taxon>Aspergillus subgen. Circumdati</taxon>
    </lineage>
</organism>
<evidence type="ECO:0000259" key="2">
    <source>
        <dbReference type="Pfam" id="PF10601"/>
    </source>
</evidence>
<dbReference type="VEuPathDB" id="FungiDB:EYZ11_012497"/>